<dbReference type="GO" id="GO:0008725">
    <property type="term" value="F:DNA-3-methyladenine glycosylase activity"/>
    <property type="evidence" value="ECO:0007669"/>
    <property type="project" value="TreeGrafter"/>
</dbReference>
<keyword evidence="1" id="KW-0227">DNA damage</keyword>
<dbReference type="Proteomes" id="UP000198415">
    <property type="component" value="Unassembled WGS sequence"/>
</dbReference>
<gene>
    <name evidence="3" type="ORF">SAMN06264365_101268</name>
</gene>
<name>A0A238UX07_9ACTN</name>
<dbReference type="InterPro" id="IPR051912">
    <property type="entry name" value="Alkylbase_DNA_Glycosylase/TA"/>
</dbReference>
<dbReference type="SUPFAM" id="SSF48150">
    <property type="entry name" value="DNA-glycosylase"/>
    <property type="match status" value="1"/>
</dbReference>
<dbReference type="GO" id="GO:0032993">
    <property type="term" value="C:protein-DNA complex"/>
    <property type="evidence" value="ECO:0007669"/>
    <property type="project" value="TreeGrafter"/>
</dbReference>
<dbReference type="PANTHER" id="PTHR43003">
    <property type="entry name" value="DNA-3-METHYLADENINE GLYCOSYLASE"/>
    <property type="match status" value="1"/>
</dbReference>
<dbReference type="Gene3D" id="1.10.340.30">
    <property type="entry name" value="Hypothetical protein, domain 2"/>
    <property type="match status" value="1"/>
</dbReference>
<dbReference type="GO" id="GO:0043916">
    <property type="term" value="F:DNA-7-methylguanine glycosylase activity"/>
    <property type="evidence" value="ECO:0007669"/>
    <property type="project" value="TreeGrafter"/>
</dbReference>
<dbReference type="GO" id="GO:0032131">
    <property type="term" value="F:alkylated DNA binding"/>
    <property type="evidence" value="ECO:0007669"/>
    <property type="project" value="TreeGrafter"/>
</dbReference>
<dbReference type="AlphaFoldDB" id="A0A238UX07"/>
<sequence length="327" mass="35474">MALTPRFWGQGHRLVPGLFARHSLAVTTEVKRRLTPPERYRFGPSVRSLLVPGHDPCGLFRDDEFWLAIRTPEGAATLHLARAGGELHATGLGAGAAWVAERADAIAGLRDDVSTFAALAGRHPVVARLAKTFSGVRMPATGQVFPRLLRAILEQKVTGLEAHRSYRATCRHFGEPAPGPAGLVLPPDPAAVAARAYWEFHPFGVEQRRTQTLLRAAQVAERLDRCADSAEATARMTALPGIGPWTAAEVVRTAFGDPDAVSVGDYHIPNTVAYALAGEARGTDERMLELLEPFRGHRGRVCDLLAMGGLMAPRHGPRRPVRSFARF</sequence>
<dbReference type="GO" id="GO:0006307">
    <property type="term" value="P:DNA alkylation repair"/>
    <property type="evidence" value="ECO:0007669"/>
    <property type="project" value="TreeGrafter"/>
</dbReference>
<dbReference type="EMBL" id="FZNR01000001">
    <property type="protein sequence ID" value="SNR26411.1"/>
    <property type="molecule type" value="Genomic_DNA"/>
</dbReference>
<dbReference type="GO" id="GO:0006285">
    <property type="term" value="P:base-excision repair, AP site formation"/>
    <property type="evidence" value="ECO:0007669"/>
    <property type="project" value="TreeGrafter"/>
</dbReference>
<keyword evidence="2" id="KW-0234">DNA repair</keyword>
<accession>A0A238UX07</accession>
<dbReference type="InterPro" id="IPR011257">
    <property type="entry name" value="DNA_glycosylase"/>
</dbReference>
<dbReference type="PANTHER" id="PTHR43003:SF6">
    <property type="entry name" value="DNA GLYCOSYLASE"/>
    <property type="match status" value="1"/>
</dbReference>
<evidence type="ECO:0000313" key="3">
    <source>
        <dbReference type="EMBL" id="SNR26411.1"/>
    </source>
</evidence>
<protein>
    <submittedName>
        <fullName evidence="3">3-methyladenine DNA glycosylase/8-oxoguanine DNA glycosylase</fullName>
    </submittedName>
</protein>
<proteinExistence type="predicted"/>
<reference evidence="3 4" key="1">
    <citation type="submission" date="2017-06" db="EMBL/GenBank/DDBJ databases">
        <authorList>
            <person name="Kim H.J."/>
            <person name="Triplett B.A."/>
        </authorList>
    </citation>
    <scope>NUCLEOTIDE SEQUENCE [LARGE SCALE GENOMIC DNA]</scope>
    <source>
        <strain evidence="3 4">DSM 43151</strain>
    </source>
</reference>
<evidence type="ECO:0000256" key="2">
    <source>
        <dbReference type="ARBA" id="ARBA00023204"/>
    </source>
</evidence>
<dbReference type="GO" id="GO:0005737">
    <property type="term" value="C:cytoplasm"/>
    <property type="evidence" value="ECO:0007669"/>
    <property type="project" value="TreeGrafter"/>
</dbReference>
<evidence type="ECO:0000256" key="1">
    <source>
        <dbReference type="ARBA" id="ARBA00022763"/>
    </source>
</evidence>
<organism evidence="3 4">
    <name type="scientific">Actinoplanes regularis</name>
    <dbReference type="NCBI Taxonomy" id="52697"/>
    <lineage>
        <taxon>Bacteria</taxon>
        <taxon>Bacillati</taxon>
        <taxon>Actinomycetota</taxon>
        <taxon>Actinomycetes</taxon>
        <taxon>Micromonosporales</taxon>
        <taxon>Micromonosporaceae</taxon>
        <taxon>Actinoplanes</taxon>
    </lineage>
</organism>
<keyword evidence="4" id="KW-1185">Reference proteome</keyword>
<evidence type="ECO:0000313" key="4">
    <source>
        <dbReference type="Proteomes" id="UP000198415"/>
    </source>
</evidence>